<dbReference type="SUPFAM" id="SSF53335">
    <property type="entry name" value="S-adenosyl-L-methionine-dependent methyltransferases"/>
    <property type="match status" value="1"/>
</dbReference>
<organism evidence="1 2">
    <name type="scientific">Staphylococcus pasteuri_A</name>
    <dbReference type="NCBI Taxonomy" id="3062664"/>
    <lineage>
        <taxon>Bacteria</taxon>
        <taxon>Bacillati</taxon>
        <taxon>Bacillota</taxon>
        <taxon>Bacilli</taxon>
        <taxon>Bacillales</taxon>
        <taxon>Staphylococcaceae</taxon>
        <taxon>Staphylococcus</taxon>
    </lineage>
</organism>
<comment type="caution">
    <text evidence="1">The sequence shown here is derived from an EMBL/GenBank/DDBJ whole genome shotgun (WGS) entry which is preliminary data.</text>
</comment>
<keyword evidence="1" id="KW-0808">Transferase</keyword>
<dbReference type="PANTHER" id="PTHR35276:SF1">
    <property type="entry name" value="TRNA (MNM(5)S(2)U34)-METHYLTRANSFERASE, CHLOROPLASTIC"/>
    <property type="match status" value="1"/>
</dbReference>
<evidence type="ECO:0000313" key="1">
    <source>
        <dbReference type="EMBL" id="MDO6574583.1"/>
    </source>
</evidence>
<proteinExistence type="predicted"/>
<gene>
    <name evidence="1" type="ORF">Q4528_10565</name>
</gene>
<keyword evidence="1" id="KW-0489">Methyltransferase</keyword>
<dbReference type="Pfam" id="PF06962">
    <property type="entry name" value="rRNA_methylase"/>
    <property type="match status" value="1"/>
</dbReference>
<accession>A0AAW7YWI5</accession>
<dbReference type="EMBL" id="JAUOQO010000009">
    <property type="protein sequence ID" value="MDO6574583.1"/>
    <property type="molecule type" value="Genomic_DNA"/>
</dbReference>
<dbReference type="InterPro" id="IPR010719">
    <property type="entry name" value="MnmM_MeTrfase"/>
</dbReference>
<dbReference type="PANTHER" id="PTHR35276">
    <property type="entry name" value="S-ADENOSYL-L-METHIONINE-DEPENDENT METHYLTRANSFERASES SUPERFAMILY PROTEIN"/>
    <property type="match status" value="1"/>
</dbReference>
<dbReference type="RefSeq" id="WP_017638283.1">
    <property type="nucleotide sequence ID" value="NZ_JAUOQO010000009.1"/>
</dbReference>
<dbReference type="Proteomes" id="UP001170310">
    <property type="component" value="Unassembled WGS sequence"/>
</dbReference>
<dbReference type="CDD" id="cd02440">
    <property type="entry name" value="AdoMet_MTases"/>
    <property type="match status" value="1"/>
</dbReference>
<protein>
    <submittedName>
        <fullName evidence="1">Class I SAM-dependent methyltransferase</fullName>
        <ecNumber evidence="1">2.1.1.-</ecNumber>
    </submittedName>
</protein>
<dbReference type="AlphaFoldDB" id="A0AAW7YWI5"/>
<dbReference type="EC" id="2.1.1.-" evidence="1"/>
<evidence type="ECO:0000313" key="2">
    <source>
        <dbReference type="Proteomes" id="UP001170310"/>
    </source>
</evidence>
<dbReference type="InterPro" id="IPR029063">
    <property type="entry name" value="SAM-dependent_MTases_sf"/>
</dbReference>
<dbReference type="GO" id="GO:0008168">
    <property type="term" value="F:methyltransferase activity"/>
    <property type="evidence" value="ECO:0007669"/>
    <property type="project" value="UniProtKB-KW"/>
</dbReference>
<keyword evidence="2" id="KW-1185">Reference proteome</keyword>
<name>A0AAW7YWI5_9STAP</name>
<dbReference type="GO" id="GO:0032259">
    <property type="term" value="P:methylation"/>
    <property type="evidence" value="ECO:0007669"/>
    <property type="project" value="UniProtKB-KW"/>
</dbReference>
<dbReference type="Gene3D" id="3.40.50.150">
    <property type="entry name" value="Vaccinia Virus protein VP39"/>
    <property type="match status" value="1"/>
</dbReference>
<sequence>MKLERILPFSKSLIQSHITESSVVIDATCGNGNDTLFLAQNVPNGFVYGFDIQQLAITNTEQKVATFSNVKLIKDSHNNVKQYIKAEHIGKIDAAIFNLGYLPKGDKSIVTTPNTTISAINNIFDILSDEGIIILVIYHGHDEGKIERDALMDYLVQIDQNQAHVLQYQFINQRNNAPFICALEKRANV</sequence>
<reference evidence="1" key="1">
    <citation type="submission" date="2023-07" db="EMBL/GenBank/DDBJ databases">
        <title>Genome content predicts the carbon catabolic preferences of heterotrophic bacteria.</title>
        <authorList>
            <person name="Gralka M."/>
        </authorList>
    </citation>
    <scope>NUCLEOTIDE SEQUENCE</scope>
    <source>
        <strain evidence="1">E2R20</strain>
    </source>
</reference>